<reference evidence="1" key="1">
    <citation type="submission" date="2020-04" db="EMBL/GenBank/DDBJ databases">
        <authorList>
            <person name="Alioto T."/>
            <person name="Alioto T."/>
            <person name="Gomez Garrido J."/>
        </authorList>
    </citation>
    <scope>NUCLEOTIDE SEQUENCE</scope>
    <source>
        <strain evidence="1">A484AB</strain>
    </source>
</reference>
<dbReference type="OrthoDB" id="123207at2759"/>
<evidence type="ECO:0000313" key="2">
    <source>
        <dbReference type="Proteomes" id="UP001152795"/>
    </source>
</evidence>
<evidence type="ECO:0000313" key="1">
    <source>
        <dbReference type="EMBL" id="CAB4021824.1"/>
    </source>
</evidence>
<sequence>MRNVKVWAKKLKRGSMRWERESDVLALQWVDNKPVSLLTSIDSANDTMPVTRRTKTRGVYDKVELVQPYALYICN</sequence>
<proteinExistence type="predicted"/>
<accession>A0A6S7IRB1</accession>
<comment type="caution">
    <text evidence="1">The sequence shown here is derived from an EMBL/GenBank/DDBJ whole genome shotgun (WGS) entry which is preliminary data.</text>
</comment>
<organism evidence="1 2">
    <name type="scientific">Paramuricea clavata</name>
    <name type="common">Red gorgonian</name>
    <name type="synonym">Violescent sea-whip</name>
    <dbReference type="NCBI Taxonomy" id="317549"/>
    <lineage>
        <taxon>Eukaryota</taxon>
        <taxon>Metazoa</taxon>
        <taxon>Cnidaria</taxon>
        <taxon>Anthozoa</taxon>
        <taxon>Octocorallia</taxon>
        <taxon>Malacalcyonacea</taxon>
        <taxon>Plexauridae</taxon>
        <taxon>Paramuricea</taxon>
    </lineage>
</organism>
<dbReference type="EMBL" id="CACRXK020011646">
    <property type="protein sequence ID" value="CAB4021824.1"/>
    <property type="molecule type" value="Genomic_DNA"/>
</dbReference>
<protein>
    <submittedName>
        <fullName evidence="1">Uncharacterized protein</fullName>
    </submittedName>
</protein>
<dbReference type="Proteomes" id="UP001152795">
    <property type="component" value="Unassembled WGS sequence"/>
</dbReference>
<keyword evidence="2" id="KW-1185">Reference proteome</keyword>
<gene>
    <name evidence="1" type="ORF">PACLA_8A076986</name>
</gene>
<dbReference type="AlphaFoldDB" id="A0A6S7IRB1"/>
<name>A0A6S7IRB1_PARCT</name>